<feature type="region of interest" description="Disordered" evidence="1">
    <location>
        <begin position="39"/>
        <end position="68"/>
    </location>
</feature>
<organism evidence="2 3">
    <name type="scientific">Lasius platythorax</name>
    <dbReference type="NCBI Taxonomy" id="488582"/>
    <lineage>
        <taxon>Eukaryota</taxon>
        <taxon>Metazoa</taxon>
        <taxon>Ecdysozoa</taxon>
        <taxon>Arthropoda</taxon>
        <taxon>Hexapoda</taxon>
        <taxon>Insecta</taxon>
        <taxon>Pterygota</taxon>
        <taxon>Neoptera</taxon>
        <taxon>Endopterygota</taxon>
        <taxon>Hymenoptera</taxon>
        <taxon>Apocrita</taxon>
        <taxon>Aculeata</taxon>
        <taxon>Formicoidea</taxon>
        <taxon>Formicidae</taxon>
        <taxon>Formicinae</taxon>
        <taxon>Lasius</taxon>
        <taxon>Lasius</taxon>
    </lineage>
</organism>
<sequence>MSSCRLVAADNTLRILSAERRDALLASGGLRDDTAKEEYDEIRKRGESDRGGLGEKERRADATRGMNKERELRPKLGCNYSRLPCKLSSCHSYLLCRVQLR</sequence>
<evidence type="ECO:0000313" key="2">
    <source>
        <dbReference type="EMBL" id="CAL1680581.1"/>
    </source>
</evidence>
<gene>
    <name evidence="2" type="ORF">LPLAT_LOCUS6577</name>
</gene>
<evidence type="ECO:0000256" key="1">
    <source>
        <dbReference type="SAM" id="MobiDB-lite"/>
    </source>
</evidence>
<accession>A0AAV2NNH7</accession>
<keyword evidence="3" id="KW-1185">Reference proteome</keyword>
<protein>
    <submittedName>
        <fullName evidence="2">Uncharacterized protein</fullName>
    </submittedName>
</protein>
<reference evidence="2" key="1">
    <citation type="submission" date="2024-04" db="EMBL/GenBank/DDBJ databases">
        <authorList>
            <consortium name="Molecular Ecology Group"/>
        </authorList>
    </citation>
    <scope>NUCLEOTIDE SEQUENCE</scope>
</reference>
<evidence type="ECO:0000313" key="3">
    <source>
        <dbReference type="Proteomes" id="UP001497644"/>
    </source>
</evidence>
<dbReference type="Proteomes" id="UP001497644">
    <property type="component" value="Chromosome 2"/>
</dbReference>
<dbReference type="EMBL" id="OZ034825">
    <property type="protein sequence ID" value="CAL1680581.1"/>
    <property type="molecule type" value="Genomic_DNA"/>
</dbReference>
<name>A0AAV2NNH7_9HYME</name>
<proteinExistence type="predicted"/>
<dbReference type="AlphaFoldDB" id="A0AAV2NNH7"/>